<dbReference type="GO" id="GO:0000493">
    <property type="term" value="P:box H/ACA snoRNP assembly"/>
    <property type="evidence" value="ECO:0007669"/>
    <property type="project" value="InterPro"/>
</dbReference>
<keyword evidence="3 7" id="KW-0698">rRNA processing</keyword>
<dbReference type="PANTHER" id="PTHR31633">
    <property type="entry name" value="H/ACA RIBONUCLEOPROTEIN COMPLEX NON-CORE SUBUNIT NAF1"/>
    <property type="match status" value="1"/>
</dbReference>
<dbReference type="GO" id="GO:0006364">
    <property type="term" value="P:rRNA processing"/>
    <property type="evidence" value="ECO:0007669"/>
    <property type="project" value="UniProtKB-KW"/>
</dbReference>
<dbReference type="Gene3D" id="2.40.10.230">
    <property type="entry name" value="Probable tRNA pseudouridine synthase domain"/>
    <property type="match status" value="1"/>
</dbReference>
<comment type="similarity">
    <text evidence="1">Belongs to the NAF1 family.</text>
</comment>
<evidence type="ECO:0000313" key="10">
    <source>
        <dbReference type="Proteomes" id="UP000015453"/>
    </source>
</evidence>
<evidence type="ECO:0000256" key="3">
    <source>
        <dbReference type="ARBA" id="ARBA00022552"/>
    </source>
</evidence>
<dbReference type="GO" id="GO:0003723">
    <property type="term" value="F:RNA binding"/>
    <property type="evidence" value="ECO:0007669"/>
    <property type="project" value="UniProtKB-KW"/>
</dbReference>
<keyword evidence="7" id="KW-0687">Ribonucleoprotein</keyword>
<comment type="caution">
    <text evidence="9">The sequence shown here is derived from an EMBL/GenBank/DDBJ whole genome shotgun (WGS) entry which is preliminary data.</text>
</comment>
<protein>
    <recommendedName>
        <fullName evidence="7">H/ACA ribonucleoprotein complex subunit</fullName>
    </recommendedName>
</protein>
<dbReference type="Proteomes" id="UP000015453">
    <property type="component" value="Unassembled WGS sequence"/>
</dbReference>
<evidence type="ECO:0000256" key="8">
    <source>
        <dbReference type="SAM" id="MobiDB-lite"/>
    </source>
</evidence>
<keyword evidence="2 7" id="KW-0690">Ribosome biogenesis</keyword>
<proteinExistence type="inferred from homology"/>
<dbReference type="AlphaFoldDB" id="S8C281"/>
<keyword evidence="4" id="KW-0597">Phosphoprotein</keyword>
<dbReference type="InterPro" id="IPR009000">
    <property type="entry name" value="Transl_B-barrel_sf"/>
</dbReference>
<dbReference type="GO" id="GO:0005732">
    <property type="term" value="C:sno(s)RNA-containing ribonucleoprotein complex"/>
    <property type="evidence" value="ECO:0007669"/>
    <property type="project" value="InterPro"/>
</dbReference>
<dbReference type="GO" id="GO:0005730">
    <property type="term" value="C:nucleolus"/>
    <property type="evidence" value="ECO:0007669"/>
    <property type="project" value="UniProtKB-SubCell"/>
</dbReference>
<organism evidence="9 10">
    <name type="scientific">Genlisea aurea</name>
    <dbReference type="NCBI Taxonomy" id="192259"/>
    <lineage>
        <taxon>Eukaryota</taxon>
        <taxon>Viridiplantae</taxon>
        <taxon>Streptophyta</taxon>
        <taxon>Embryophyta</taxon>
        <taxon>Tracheophyta</taxon>
        <taxon>Spermatophyta</taxon>
        <taxon>Magnoliopsida</taxon>
        <taxon>eudicotyledons</taxon>
        <taxon>Gunneridae</taxon>
        <taxon>Pentapetalae</taxon>
        <taxon>asterids</taxon>
        <taxon>lamiids</taxon>
        <taxon>Lamiales</taxon>
        <taxon>Lentibulariaceae</taxon>
        <taxon>Genlisea</taxon>
    </lineage>
</organism>
<sequence>LQELPLVPPVMVTLQPHHLTVPVGRILSIVGSKVVVEGAEKHNPLNEGSILWIDETRSALGVVDEIFGPVKNPYYVVRYNSEDEVPRGIEQGATVVSFVEEFASHVLNDKNLYRKGYDASGDNDEELSDEAEFSDDEKEAEYRKAQKMKKRSGSSSGGGADSESKTETRRIDRPPQRNRDWNRGRNQPPVAPPIPSMHDPTPFMSTMWNAAAPAGFLPPQFPSVGFPGGFLAPAAAGFLPQQPLHPQFIGPGLQTGLRQQQQQQIGM</sequence>
<evidence type="ECO:0000313" key="9">
    <source>
        <dbReference type="EMBL" id="EPS60855.1"/>
    </source>
</evidence>
<dbReference type="PANTHER" id="PTHR31633:SF1">
    <property type="entry name" value="H_ACA RIBONUCLEOPROTEIN COMPLEX NON-CORE SUBUNIT NAF1"/>
    <property type="match status" value="1"/>
</dbReference>
<name>S8C281_9LAMI</name>
<dbReference type="OrthoDB" id="21550at2759"/>
<comment type="subcellular location">
    <subcellularLocation>
        <location evidence="7">Nucleus</location>
        <location evidence="7">Nucleolus</location>
    </subcellularLocation>
</comment>
<dbReference type="EMBL" id="AUSU01007258">
    <property type="protein sequence ID" value="EPS60855.1"/>
    <property type="molecule type" value="Genomic_DNA"/>
</dbReference>
<keyword evidence="6 7" id="KW-0539">Nucleus</keyword>
<comment type="subunit">
    <text evidence="7">Component of the small nucleolar ribonucleoprotein particles containing H/ACA-type snoRNAs (H/ACA snoRNPs).</text>
</comment>
<dbReference type="SUPFAM" id="SSF50447">
    <property type="entry name" value="Translation proteins"/>
    <property type="match status" value="1"/>
</dbReference>
<dbReference type="FunFam" id="2.40.10.230:FF:000002">
    <property type="entry name" value="H/ACA ribonucleoprotein complex non-core subunit NAF1"/>
    <property type="match status" value="1"/>
</dbReference>
<dbReference type="Pfam" id="PF04410">
    <property type="entry name" value="Gar1"/>
    <property type="match status" value="1"/>
</dbReference>
<evidence type="ECO:0000256" key="4">
    <source>
        <dbReference type="ARBA" id="ARBA00022553"/>
    </source>
</evidence>
<feature type="region of interest" description="Disordered" evidence="8">
    <location>
        <begin position="114"/>
        <end position="201"/>
    </location>
</feature>
<gene>
    <name evidence="9" type="ORF">M569_13946</name>
</gene>
<evidence type="ECO:0000256" key="7">
    <source>
        <dbReference type="RuleBase" id="RU364004"/>
    </source>
</evidence>
<feature type="compositionally biased region" description="Basic and acidic residues" evidence="8">
    <location>
        <begin position="162"/>
        <end position="183"/>
    </location>
</feature>
<feature type="compositionally biased region" description="Acidic residues" evidence="8">
    <location>
        <begin position="121"/>
        <end position="139"/>
    </location>
</feature>
<comment type="similarity">
    <text evidence="7">Belongs to the GAR1 family.</text>
</comment>
<feature type="non-terminal residue" evidence="9">
    <location>
        <position position="267"/>
    </location>
</feature>
<dbReference type="GO" id="GO:0001522">
    <property type="term" value="P:pseudouridine synthesis"/>
    <property type="evidence" value="ECO:0007669"/>
    <property type="project" value="InterPro"/>
</dbReference>
<evidence type="ECO:0000256" key="1">
    <source>
        <dbReference type="ARBA" id="ARBA00009801"/>
    </source>
</evidence>
<evidence type="ECO:0000256" key="2">
    <source>
        <dbReference type="ARBA" id="ARBA00022517"/>
    </source>
</evidence>
<evidence type="ECO:0000256" key="6">
    <source>
        <dbReference type="ARBA" id="ARBA00023242"/>
    </source>
</evidence>
<evidence type="ECO:0000256" key="5">
    <source>
        <dbReference type="ARBA" id="ARBA00022884"/>
    </source>
</evidence>
<keyword evidence="10" id="KW-1185">Reference proteome</keyword>
<accession>S8C281</accession>
<reference evidence="9 10" key="1">
    <citation type="journal article" date="2013" name="BMC Genomics">
        <title>The miniature genome of a carnivorous plant Genlisea aurea contains a low number of genes and short non-coding sequences.</title>
        <authorList>
            <person name="Leushkin E.V."/>
            <person name="Sutormin R.A."/>
            <person name="Nabieva E.R."/>
            <person name="Penin A.A."/>
            <person name="Kondrashov A.S."/>
            <person name="Logacheva M.D."/>
        </authorList>
    </citation>
    <scope>NUCLEOTIDE SEQUENCE [LARGE SCALE GENOMIC DNA]</scope>
</reference>
<dbReference type="InterPro" id="IPR040309">
    <property type="entry name" value="Naf1"/>
</dbReference>
<feature type="non-terminal residue" evidence="9">
    <location>
        <position position="1"/>
    </location>
</feature>
<comment type="function">
    <text evidence="7">Required for ribosome biogenesis. Part of a complex which catalyzes pseudouridylation of rRNA. This involves the isomerization of uridine such that the ribose is subsequently attached to C5, instead of the normal N1. Pseudouridine ("psi") residues may serve to stabilize the conformation of rRNAs.</text>
</comment>
<keyword evidence="5 7" id="KW-0694">RNA-binding</keyword>
<dbReference type="InterPro" id="IPR007504">
    <property type="entry name" value="H/ACA_rnp_Gar1/Naf1"/>
</dbReference>
<dbReference type="InterPro" id="IPR038664">
    <property type="entry name" value="Gar1/Naf1_Cbf5-bd_sf"/>
</dbReference>